<proteinExistence type="predicted"/>
<accession>A0ABV7ZUT9</accession>
<feature type="chain" id="PRO_5046045130" evidence="1">
    <location>
        <begin position="20"/>
        <end position="148"/>
    </location>
</feature>
<organism evidence="2 3">
    <name type="scientific">Saccharospirillum mangrovi</name>
    <dbReference type="NCBI Taxonomy" id="2161747"/>
    <lineage>
        <taxon>Bacteria</taxon>
        <taxon>Pseudomonadati</taxon>
        <taxon>Pseudomonadota</taxon>
        <taxon>Gammaproteobacteria</taxon>
        <taxon>Oceanospirillales</taxon>
        <taxon>Saccharospirillaceae</taxon>
        <taxon>Saccharospirillum</taxon>
    </lineage>
</organism>
<keyword evidence="3" id="KW-1185">Reference proteome</keyword>
<keyword evidence="1" id="KW-0732">Signal</keyword>
<dbReference type="Proteomes" id="UP001595617">
    <property type="component" value="Unassembled WGS sequence"/>
</dbReference>
<gene>
    <name evidence="2" type="ORF">ACFOOG_05740</name>
</gene>
<dbReference type="RefSeq" id="WP_380694365.1">
    <property type="nucleotide sequence ID" value="NZ_JBHRYR010000002.1"/>
</dbReference>
<reference evidence="3" key="1">
    <citation type="journal article" date="2019" name="Int. J. Syst. Evol. Microbiol.">
        <title>The Global Catalogue of Microorganisms (GCM) 10K type strain sequencing project: providing services to taxonomists for standard genome sequencing and annotation.</title>
        <authorList>
            <consortium name="The Broad Institute Genomics Platform"/>
            <consortium name="The Broad Institute Genome Sequencing Center for Infectious Disease"/>
            <person name="Wu L."/>
            <person name="Ma J."/>
        </authorList>
    </citation>
    <scope>NUCLEOTIDE SEQUENCE [LARGE SCALE GENOMIC DNA]</scope>
    <source>
        <strain evidence="3">IBRC 10765</strain>
    </source>
</reference>
<evidence type="ECO:0000313" key="3">
    <source>
        <dbReference type="Proteomes" id="UP001595617"/>
    </source>
</evidence>
<name>A0ABV7ZUT9_9GAMM</name>
<feature type="signal peptide" evidence="1">
    <location>
        <begin position="1"/>
        <end position="19"/>
    </location>
</feature>
<comment type="caution">
    <text evidence="2">The sequence shown here is derived from an EMBL/GenBank/DDBJ whole genome shotgun (WGS) entry which is preliminary data.</text>
</comment>
<protein>
    <submittedName>
        <fullName evidence="2">Uncharacterized protein</fullName>
    </submittedName>
</protein>
<evidence type="ECO:0000313" key="2">
    <source>
        <dbReference type="EMBL" id="MFC3852333.1"/>
    </source>
</evidence>
<sequence length="148" mass="15999">MFKYLVKVMVFAAVPGVFAMDSLAVSAGSTVDALLVNAVTVERDEPVAVVFDPQRLNDETLPDYCLLTAQVVLDGEAVRITAQNLLCITEAQQVLEGTIEGEAFAANQAPVPFTCTLSRADACQSAVLAEELILQFRVQNDARLQPQR</sequence>
<evidence type="ECO:0000256" key="1">
    <source>
        <dbReference type="SAM" id="SignalP"/>
    </source>
</evidence>
<dbReference type="EMBL" id="JBHRYR010000002">
    <property type="protein sequence ID" value="MFC3852333.1"/>
    <property type="molecule type" value="Genomic_DNA"/>
</dbReference>